<protein>
    <recommendedName>
        <fullName evidence="2">Nitrate/nitrite sensing protein domain-containing protein</fullName>
    </recommendedName>
</protein>
<evidence type="ECO:0000313" key="3">
    <source>
        <dbReference type="EMBL" id="MBD1602466.1"/>
    </source>
</evidence>
<feature type="transmembrane region" description="Helical" evidence="1">
    <location>
        <begin position="19"/>
        <end position="41"/>
    </location>
</feature>
<proteinExistence type="predicted"/>
<comment type="caution">
    <text evidence="3">The sequence shown here is derived from an EMBL/GenBank/DDBJ whole genome shotgun (WGS) entry which is preliminary data.</text>
</comment>
<dbReference type="RefSeq" id="WP_190427549.1">
    <property type="nucleotide sequence ID" value="NZ_JAAOCA010000085.1"/>
</dbReference>
<keyword evidence="1" id="KW-0472">Membrane</keyword>
<name>A0ABR7ZAW4_9PSED</name>
<keyword evidence="4" id="KW-1185">Reference proteome</keyword>
<dbReference type="Proteomes" id="UP000805841">
    <property type="component" value="Unassembled WGS sequence"/>
</dbReference>
<dbReference type="EMBL" id="JAAOCA010000085">
    <property type="protein sequence ID" value="MBD1602466.1"/>
    <property type="molecule type" value="Genomic_DNA"/>
</dbReference>
<keyword evidence="1" id="KW-1133">Transmembrane helix</keyword>
<gene>
    <name evidence="3" type="ORF">HAQ05_27750</name>
</gene>
<evidence type="ECO:0000256" key="1">
    <source>
        <dbReference type="SAM" id="Phobius"/>
    </source>
</evidence>
<keyword evidence="1" id="KW-0812">Transmembrane</keyword>
<reference evidence="3 4" key="1">
    <citation type="journal article" date="2020" name="Insects">
        <title>Bacteria Belonging to Pseudomonas typographi sp. nov. from the Bark Beetle Ips typographus Have Genomic Potential to Aid in the Host Ecology.</title>
        <authorList>
            <person name="Peral-Aranega E."/>
            <person name="Saati-Santamaria Z."/>
            <person name="Kolarik M."/>
            <person name="Rivas R."/>
            <person name="Garcia-Fraile P."/>
        </authorList>
    </citation>
    <scope>NUCLEOTIDE SEQUENCE [LARGE SCALE GENOMIC DNA]</scope>
    <source>
        <strain evidence="3 4">CA3A</strain>
    </source>
</reference>
<accession>A0ABR7ZAW4</accession>
<organism evidence="3 4">
    <name type="scientific">Pseudomonas typographi</name>
    <dbReference type="NCBI Taxonomy" id="2715964"/>
    <lineage>
        <taxon>Bacteria</taxon>
        <taxon>Pseudomonadati</taxon>
        <taxon>Pseudomonadota</taxon>
        <taxon>Gammaproteobacteria</taxon>
        <taxon>Pseudomonadales</taxon>
        <taxon>Pseudomonadaceae</taxon>
        <taxon>Pseudomonas</taxon>
    </lineage>
</organism>
<evidence type="ECO:0000259" key="2">
    <source>
        <dbReference type="Pfam" id="PF08376"/>
    </source>
</evidence>
<dbReference type="InterPro" id="IPR013587">
    <property type="entry name" value="Nitrate/nitrite_sensing"/>
</dbReference>
<feature type="non-terminal residue" evidence="3">
    <location>
        <position position="315"/>
    </location>
</feature>
<feature type="domain" description="Nitrate/nitrite sensing protein" evidence="2">
    <location>
        <begin position="65"/>
        <end position="232"/>
    </location>
</feature>
<sequence length="315" mass="34694">MEFIVARGFCSRYSLQGKLTAGCLVLLALAFLMAFLLITFIGNEYRLAKRNYENLQLYQDVLLAANAISAERGPTNTMLGGDYSPNSEPAKRLLAYRLSTDKAIAEMADALATTDFDAEGEIFTTKRALARARILVDKELSSPFSSRTLLSIQDAISGMFSAVDAIRPLINVVALYSIEGKSDIADEALIGQKLFEIRDYAGRLGSILTPYIATHKAIAPADQAKLQQLLGRILQLWELTKPYLARYTTLSGKIADVENVFFLKGVALISSLEREGEVGGFTYTTRSMTDAIVPTFAPLEEIRTSYLKIMTEKSN</sequence>
<evidence type="ECO:0000313" key="4">
    <source>
        <dbReference type="Proteomes" id="UP000805841"/>
    </source>
</evidence>
<dbReference type="Pfam" id="PF08376">
    <property type="entry name" value="NIT"/>
    <property type="match status" value="1"/>
</dbReference>